<evidence type="ECO:0000256" key="5">
    <source>
        <dbReference type="ARBA" id="ARBA00025730"/>
    </source>
</evidence>
<dbReference type="GO" id="GO:0016251">
    <property type="term" value="F:RNA polymerase II general transcription initiation factor activity"/>
    <property type="evidence" value="ECO:0007669"/>
    <property type="project" value="TreeGrafter"/>
</dbReference>
<comment type="similarity">
    <text evidence="5">Belongs to the TAF10 family.</text>
</comment>
<evidence type="ECO:0000313" key="6">
    <source>
        <dbReference type="EMBL" id="CEO99426.1"/>
    </source>
</evidence>
<sequence length="126" mass="13468">MSSSSSPIQAPVAGVTADLLDALDGFEGTIPDPVLQHYLEKCGCICPDPTARKIIGLATQKFIFDISKSALRYCQHRKGSGYAKKKNGTEVFTLTMDDLTTALQDKGISIAKPAYYIGSVADLAPK</sequence>
<keyword evidence="7" id="KW-0496">Mitochondrion</keyword>
<dbReference type="Proteomes" id="UP000290189">
    <property type="component" value="Unassembled WGS sequence"/>
</dbReference>
<dbReference type="CDD" id="cd07982">
    <property type="entry name" value="HFD_TAF10"/>
    <property type="match status" value="1"/>
</dbReference>
<reference evidence="7 9" key="2">
    <citation type="submission" date="2018-03" db="EMBL/GenBank/DDBJ databases">
        <authorList>
            <person name="Fogelqvist J."/>
        </authorList>
    </citation>
    <scope>NUCLEOTIDE SEQUENCE [LARGE SCALE GENOMIC DNA]</scope>
</reference>
<keyword evidence="4" id="KW-0539">Nucleus</keyword>
<evidence type="ECO:0000313" key="9">
    <source>
        <dbReference type="Proteomes" id="UP000290189"/>
    </source>
</evidence>
<dbReference type="EMBL" id="CDSF01000090">
    <property type="protein sequence ID" value="CEO99426.1"/>
    <property type="molecule type" value="Genomic_DNA"/>
</dbReference>
<dbReference type="Proteomes" id="UP000039324">
    <property type="component" value="Unassembled WGS sequence"/>
</dbReference>
<dbReference type="PRINTS" id="PR01443">
    <property type="entry name" value="TFIID30KDSUB"/>
</dbReference>
<dbReference type="EMBL" id="OVEO01000007">
    <property type="protein sequence ID" value="SPQ97430.1"/>
    <property type="molecule type" value="Genomic_DNA"/>
</dbReference>
<keyword evidence="2" id="KW-0805">Transcription regulation</keyword>
<reference evidence="6 8" key="1">
    <citation type="submission" date="2015-02" db="EMBL/GenBank/DDBJ databases">
        <authorList>
            <person name="Chooi Y.-H."/>
        </authorList>
    </citation>
    <scope>NUCLEOTIDE SEQUENCE [LARGE SCALE GENOMIC DNA]</scope>
    <source>
        <strain evidence="6">E3</strain>
    </source>
</reference>
<dbReference type="GO" id="GO:1990841">
    <property type="term" value="F:promoter-specific chromatin binding"/>
    <property type="evidence" value="ECO:0007669"/>
    <property type="project" value="TreeGrafter"/>
</dbReference>
<organism evidence="6 8">
    <name type="scientific">Plasmodiophora brassicae</name>
    <name type="common">Clubroot disease agent</name>
    <dbReference type="NCBI Taxonomy" id="37360"/>
    <lineage>
        <taxon>Eukaryota</taxon>
        <taxon>Sar</taxon>
        <taxon>Rhizaria</taxon>
        <taxon>Endomyxa</taxon>
        <taxon>Phytomyxea</taxon>
        <taxon>Plasmodiophorida</taxon>
        <taxon>Plasmodiophoridae</taxon>
        <taxon>Plasmodiophora</taxon>
    </lineage>
</organism>
<evidence type="ECO:0000256" key="4">
    <source>
        <dbReference type="ARBA" id="ARBA00023242"/>
    </source>
</evidence>
<dbReference type="OrthoDB" id="154356at2759"/>
<name>A0A0G4IWG1_PLABS</name>
<dbReference type="InterPro" id="IPR003923">
    <property type="entry name" value="TAF10"/>
</dbReference>
<dbReference type="AlphaFoldDB" id="A0A0G4IWG1"/>
<accession>A0A0G4IWG1</accession>
<gene>
    <name evidence="6" type="ORF">PBRA_001332</name>
    <name evidence="7" type="ORF">PLBR_LOCUS4645</name>
</gene>
<dbReference type="Pfam" id="PF03540">
    <property type="entry name" value="TAF10"/>
    <property type="match status" value="1"/>
</dbReference>
<evidence type="ECO:0000256" key="1">
    <source>
        <dbReference type="ARBA" id="ARBA00004123"/>
    </source>
</evidence>
<evidence type="ECO:0000256" key="2">
    <source>
        <dbReference type="ARBA" id="ARBA00023015"/>
    </source>
</evidence>
<dbReference type="PANTHER" id="PTHR21242">
    <property type="entry name" value="TRANSCRIPTION INITIATION FACTOR TFIID SUBUNIT 10"/>
    <property type="match status" value="1"/>
</dbReference>
<geneLocation type="mitochondrion" evidence="7"/>
<protein>
    <recommendedName>
        <fullName evidence="10">Transcription initiation factor TFIID subunit 10</fullName>
    </recommendedName>
</protein>
<keyword evidence="8" id="KW-1185">Reference proteome</keyword>
<evidence type="ECO:0008006" key="10">
    <source>
        <dbReference type="Google" id="ProtNLM"/>
    </source>
</evidence>
<evidence type="ECO:0000256" key="3">
    <source>
        <dbReference type="ARBA" id="ARBA00023163"/>
    </source>
</evidence>
<keyword evidence="3" id="KW-0804">Transcription</keyword>
<dbReference type="GO" id="GO:0005669">
    <property type="term" value="C:transcription factor TFIID complex"/>
    <property type="evidence" value="ECO:0007669"/>
    <property type="project" value="TreeGrafter"/>
</dbReference>
<dbReference type="GO" id="GO:0006367">
    <property type="term" value="P:transcription initiation at RNA polymerase II promoter"/>
    <property type="evidence" value="ECO:0007669"/>
    <property type="project" value="TreeGrafter"/>
</dbReference>
<evidence type="ECO:0000313" key="7">
    <source>
        <dbReference type="EMBL" id="SPQ97430.1"/>
    </source>
</evidence>
<dbReference type="STRING" id="37360.A0A0G4IWG1"/>
<dbReference type="GO" id="GO:0000124">
    <property type="term" value="C:SAGA complex"/>
    <property type="evidence" value="ECO:0007669"/>
    <property type="project" value="TreeGrafter"/>
</dbReference>
<comment type="subcellular location">
    <subcellularLocation>
        <location evidence="1">Nucleus</location>
    </subcellularLocation>
</comment>
<evidence type="ECO:0000313" key="8">
    <source>
        <dbReference type="Proteomes" id="UP000039324"/>
    </source>
</evidence>
<dbReference type="PANTHER" id="PTHR21242:SF0">
    <property type="entry name" value="TRANSCRIPTION INITIATION FACTOR TFIID SUBUNIT 10"/>
    <property type="match status" value="1"/>
</dbReference>
<proteinExistence type="inferred from homology"/>